<accession>A0A1I7SDX9</accession>
<evidence type="ECO:0000256" key="4">
    <source>
        <dbReference type="ARBA" id="ARBA00022856"/>
    </source>
</evidence>
<keyword evidence="4" id="KW-0571">Peptide transport</keyword>
<dbReference type="Proteomes" id="UP000095284">
    <property type="component" value="Unplaced"/>
</dbReference>
<protein>
    <submittedName>
        <fullName evidence="9">Peptide transporter family 1</fullName>
    </submittedName>
</protein>
<feature type="transmembrane region" description="Helical" evidence="7">
    <location>
        <begin position="269"/>
        <end position="288"/>
    </location>
</feature>
<dbReference type="InterPro" id="IPR000109">
    <property type="entry name" value="POT_fam"/>
</dbReference>
<comment type="subcellular location">
    <subcellularLocation>
        <location evidence="1">Membrane</location>
        <topology evidence="1">Multi-pass membrane protein</topology>
    </subcellularLocation>
</comment>
<comment type="similarity">
    <text evidence="2">Belongs to the major facilitator superfamily. Proton-dependent oligopeptide transporter (POT/PTR) (TC 2.A.17) family.</text>
</comment>
<evidence type="ECO:0000256" key="3">
    <source>
        <dbReference type="ARBA" id="ARBA00022692"/>
    </source>
</evidence>
<dbReference type="Gene3D" id="1.20.1250.20">
    <property type="entry name" value="MFS general substrate transporter like domains"/>
    <property type="match status" value="1"/>
</dbReference>
<keyword evidence="3 7" id="KW-0812">Transmembrane</keyword>
<dbReference type="eggNOG" id="KOG1237">
    <property type="taxonomic scope" value="Eukaryota"/>
</dbReference>
<feature type="transmembrane region" description="Helical" evidence="7">
    <location>
        <begin position="465"/>
        <end position="489"/>
    </location>
</feature>
<feature type="transmembrane region" description="Helical" evidence="7">
    <location>
        <begin position="234"/>
        <end position="257"/>
    </location>
</feature>
<reference evidence="9" key="1">
    <citation type="submission" date="2016-11" db="UniProtKB">
        <authorList>
            <consortium name="WormBaseParasite"/>
        </authorList>
    </citation>
    <scope>IDENTIFICATION</scope>
</reference>
<dbReference type="GO" id="GO:0022857">
    <property type="term" value="F:transmembrane transporter activity"/>
    <property type="evidence" value="ECO:0007669"/>
    <property type="project" value="InterPro"/>
</dbReference>
<feature type="transmembrane region" description="Helical" evidence="7">
    <location>
        <begin position="399"/>
        <end position="423"/>
    </location>
</feature>
<evidence type="ECO:0000313" key="8">
    <source>
        <dbReference type="Proteomes" id="UP000095284"/>
    </source>
</evidence>
<dbReference type="WBParaSite" id="BXY_1123700.1">
    <property type="protein sequence ID" value="BXY_1123700.1"/>
    <property type="gene ID" value="BXY_1123700"/>
</dbReference>
<keyword evidence="4" id="KW-0813">Transport</keyword>
<feature type="transmembrane region" description="Helical" evidence="7">
    <location>
        <begin position="188"/>
        <end position="205"/>
    </location>
</feature>
<evidence type="ECO:0000256" key="5">
    <source>
        <dbReference type="ARBA" id="ARBA00022989"/>
    </source>
</evidence>
<dbReference type="Pfam" id="PF00854">
    <property type="entry name" value="PTR2"/>
    <property type="match status" value="2"/>
</dbReference>
<dbReference type="SUPFAM" id="SSF103473">
    <property type="entry name" value="MFS general substrate transporter"/>
    <property type="match status" value="1"/>
</dbReference>
<evidence type="ECO:0000256" key="6">
    <source>
        <dbReference type="ARBA" id="ARBA00023136"/>
    </source>
</evidence>
<sequence>MYYTAGQILLTYSSANPSDWSFHPLFDFLGLFIIATGTGGIKPCAMTFGGDQFEKHEAKMLSMFVAIFYFTINVGALALSCLGQDNCYPLAFGIPAILMIISTVIFASGSCWYKKRPVKSNVIFDVISLISRAVIGKFHDSSARAHWLEHSLYNHDCNTNLACLKLKRRSKTPAACARMIFINDVKSLLRVMIMFIPLPMYYALIDQQAGVMTIQALQMDGRLWGDVLWLPDQMALISVVLVLGLVPLFTFVIYPVVGKWVKLTPLRKMCVGGFIVVFAFLFAGVVQLEINSPDDFYYVTQYKDKNGDSDVQDIYDYAGGSHRKTAVVFKHREVRRGIWCLYYLSGNPRVSKKDLKVIDTNYQYTQKAHGGLFVISFTGKHNSPDVTVFQSVPDNNVSIMWQVPQIIVMSIGEILIAVTGLEFSYQEAAPSMKSVVSSLFLLTNAIGDLLLIGITKISFSRNMAVYFFLFCGLMTVTMVVFTLLSIFYYEYKKDEESFVDEIDMEDEDDFTMTSLKDELTNSNKPRK</sequence>
<evidence type="ECO:0000256" key="7">
    <source>
        <dbReference type="SAM" id="Phobius"/>
    </source>
</evidence>
<keyword evidence="5 7" id="KW-1133">Transmembrane helix</keyword>
<proteinExistence type="inferred from homology"/>
<feature type="transmembrane region" description="Helical" evidence="7">
    <location>
        <begin position="20"/>
        <end position="41"/>
    </location>
</feature>
<keyword evidence="4" id="KW-0653">Protein transport</keyword>
<dbReference type="AlphaFoldDB" id="A0A1I7SDX9"/>
<dbReference type="InterPro" id="IPR036259">
    <property type="entry name" value="MFS_trans_sf"/>
</dbReference>
<feature type="transmembrane region" description="Helical" evidence="7">
    <location>
        <begin position="61"/>
        <end position="80"/>
    </location>
</feature>
<feature type="transmembrane region" description="Helical" evidence="7">
    <location>
        <begin position="435"/>
        <end position="459"/>
    </location>
</feature>
<dbReference type="GO" id="GO:0016020">
    <property type="term" value="C:membrane"/>
    <property type="evidence" value="ECO:0007669"/>
    <property type="project" value="UniProtKB-SubCell"/>
</dbReference>
<evidence type="ECO:0000256" key="2">
    <source>
        <dbReference type="ARBA" id="ARBA00005982"/>
    </source>
</evidence>
<keyword evidence="6 7" id="KW-0472">Membrane</keyword>
<organism evidence="8 9">
    <name type="scientific">Bursaphelenchus xylophilus</name>
    <name type="common">Pinewood nematode worm</name>
    <name type="synonym">Aphelenchoides xylophilus</name>
    <dbReference type="NCBI Taxonomy" id="6326"/>
    <lineage>
        <taxon>Eukaryota</taxon>
        <taxon>Metazoa</taxon>
        <taxon>Ecdysozoa</taxon>
        <taxon>Nematoda</taxon>
        <taxon>Chromadorea</taxon>
        <taxon>Rhabditida</taxon>
        <taxon>Tylenchina</taxon>
        <taxon>Tylenchomorpha</taxon>
        <taxon>Aphelenchoidea</taxon>
        <taxon>Aphelenchoididae</taxon>
        <taxon>Bursaphelenchus</taxon>
    </lineage>
</organism>
<evidence type="ECO:0000256" key="1">
    <source>
        <dbReference type="ARBA" id="ARBA00004141"/>
    </source>
</evidence>
<dbReference type="PANTHER" id="PTHR11654">
    <property type="entry name" value="OLIGOPEPTIDE TRANSPORTER-RELATED"/>
    <property type="match status" value="1"/>
</dbReference>
<feature type="transmembrane region" description="Helical" evidence="7">
    <location>
        <begin position="92"/>
        <end position="113"/>
    </location>
</feature>
<evidence type="ECO:0000313" key="9">
    <source>
        <dbReference type="WBParaSite" id="BXY_1123700.1"/>
    </source>
</evidence>
<name>A0A1I7SDX9_BURXY</name>
<dbReference type="GO" id="GO:0015833">
    <property type="term" value="P:peptide transport"/>
    <property type="evidence" value="ECO:0007669"/>
    <property type="project" value="UniProtKB-KW"/>
</dbReference>